<feature type="transmembrane region" description="Helical" evidence="6">
    <location>
        <begin position="266"/>
        <end position="289"/>
    </location>
</feature>
<dbReference type="EMBL" id="JASSQD010000001">
    <property type="protein sequence ID" value="MDK9557644.1"/>
    <property type="molecule type" value="Genomic_DNA"/>
</dbReference>
<evidence type="ECO:0000256" key="1">
    <source>
        <dbReference type="ARBA" id="ARBA00004651"/>
    </source>
</evidence>
<keyword evidence="3 6" id="KW-0812">Transmembrane</keyword>
<dbReference type="PANTHER" id="PTHR40277:SF1">
    <property type="entry name" value="BLL5419 PROTEIN"/>
    <property type="match status" value="1"/>
</dbReference>
<gene>
    <name evidence="7" type="ORF">QQF73_08420</name>
</gene>
<dbReference type="Pfam" id="PF03706">
    <property type="entry name" value="LPG_synthase_TM"/>
    <property type="match status" value="1"/>
</dbReference>
<feature type="transmembrane region" description="Helical" evidence="6">
    <location>
        <begin position="31"/>
        <end position="50"/>
    </location>
</feature>
<feature type="transmembrane region" description="Helical" evidence="6">
    <location>
        <begin position="140"/>
        <end position="160"/>
    </location>
</feature>
<feature type="transmembrane region" description="Helical" evidence="6">
    <location>
        <begin position="221"/>
        <end position="246"/>
    </location>
</feature>
<proteinExistence type="predicted"/>
<keyword evidence="2" id="KW-1003">Cell membrane</keyword>
<evidence type="ECO:0000256" key="3">
    <source>
        <dbReference type="ARBA" id="ARBA00022692"/>
    </source>
</evidence>
<feature type="transmembrane region" description="Helical" evidence="6">
    <location>
        <begin position="115"/>
        <end position="134"/>
    </location>
</feature>
<evidence type="ECO:0000256" key="2">
    <source>
        <dbReference type="ARBA" id="ARBA00022475"/>
    </source>
</evidence>
<keyword evidence="5 6" id="KW-0472">Membrane</keyword>
<sequence length="315" mass="34436">MASCLLAAVLVSVDRETLWQELSQLPVDLLLPALVLTVFQVLLSAWRWWYTSRLLKTPLSYPVAVREYYLASFLNQVLPGGVLGDVNRAWQHGKASGRPLFAIHGVAIERLSGQLVLGLVVLIAVAWLSQAGMFPIQSQWWVWGGTGLATLLLCLGRFVIRPDDGPERYLRRLRKDIGRTLLGWPAFPVQMGTSLLVLASYLGVFLILAHGAGYLDSLNSLLLMTALCSLLLLSMVIPVTVSGWGVREGAAALLWPMAGLPPEQGLALSVGYGGLVFLSTLPGLLVLVARMRNAGFLVDGQVRKNRDQRAYHCPD</sequence>
<dbReference type="PANTHER" id="PTHR40277">
    <property type="entry name" value="BLL5419 PROTEIN"/>
    <property type="match status" value="1"/>
</dbReference>
<evidence type="ECO:0000256" key="6">
    <source>
        <dbReference type="SAM" id="Phobius"/>
    </source>
</evidence>
<feature type="transmembrane region" description="Helical" evidence="6">
    <location>
        <begin position="181"/>
        <end position="209"/>
    </location>
</feature>
<organism evidence="7 8">
    <name type="scientific">Marinobacter albus</name>
    <dbReference type="NCBI Taxonomy" id="3030833"/>
    <lineage>
        <taxon>Bacteria</taxon>
        <taxon>Pseudomonadati</taxon>
        <taxon>Pseudomonadota</taxon>
        <taxon>Gammaproteobacteria</taxon>
        <taxon>Pseudomonadales</taxon>
        <taxon>Marinobacteraceae</taxon>
        <taxon>Marinobacter</taxon>
    </lineage>
</organism>
<dbReference type="InterPro" id="IPR022791">
    <property type="entry name" value="L-PG_synthase/AglD"/>
</dbReference>
<evidence type="ECO:0000313" key="7">
    <source>
        <dbReference type="EMBL" id="MDK9557644.1"/>
    </source>
</evidence>
<reference evidence="7 8" key="1">
    <citation type="submission" date="2023-05" db="EMBL/GenBank/DDBJ databases">
        <title>Marinobacter albus sp. nov., a marine bacterium isolated from sand in a coastal intertidal zone of huludao.</title>
        <authorList>
            <person name="Deng T."/>
        </authorList>
    </citation>
    <scope>NUCLEOTIDE SEQUENCE [LARGE SCALE GENOMIC DNA]</scope>
    <source>
        <strain evidence="7 8">M216</strain>
    </source>
</reference>
<accession>A0ABT7HCB1</accession>
<comment type="subcellular location">
    <subcellularLocation>
        <location evidence="1">Cell membrane</location>
        <topology evidence="1">Multi-pass membrane protein</topology>
    </subcellularLocation>
</comment>
<name>A0ABT7HCB1_9GAMM</name>
<evidence type="ECO:0000256" key="4">
    <source>
        <dbReference type="ARBA" id="ARBA00022989"/>
    </source>
</evidence>
<dbReference type="RefSeq" id="WP_285367853.1">
    <property type="nucleotide sequence ID" value="NZ_JASSQD010000001.1"/>
</dbReference>
<evidence type="ECO:0000256" key="5">
    <source>
        <dbReference type="ARBA" id="ARBA00023136"/>
    </source>
</evidence>
<evidence type="ECO:0000313" key="8">
    <source>
        <dbReference type="Proteomes" id="UP001223547"/>
    </source>
</evidence>
<comment type="caution">
    <text evidence="7">The sequence shown here is derived from an EMBL/GenBank/DDBJ whole genome shotgun (WGS) entry which is preliminary data.</text>
</comment>
<protein>
    <submittedName>
        <fullName evidence="7">Lysylphosphatidylglycerol synthase transmembrane domain-containing protein</fullName>
    </submittedName>
</protein>
<dbReference type="Proteomes" id="UP001223547">
    <property type="component" value="Unassembled WGS sequence"/>
</dbReference>
<keyword evidence="4 6" id="KW-1133">Transmembrane helix</keyword>
<keyword evidence="8" id="KW-1185">Reference proteome</keyword>